<name>T1ENX9_HELRO</name>
<protein>
    <recommendedName>
        <fullName evidence="1">ZSWIM3 N-terminal domain-containing protein</fullName>
    </recommendedName>
</protein>
<evidence type="ECO:0000259" key="1">
    <source>
        <dbReference type="Pfam" id="PF21599"/>
    </source>
</evidence>
<keyword evidence="4" id="KW-1185">Reference proteome</keyword>
<dbReference type="HOGENOM" id="CLU_937739_0_0_1"/>
<reference evidence="4" key="1">
    <citation type="submission" date="2012-12" db="EMBL/GenBank/DDBJ databases">
        <authorList>
            <person name="Hellsten U."/>
            <person name="Grimwood J."/>
            <person name="Chapman J.A."/>
            <person name="Shapiro H."/>
            <person name="Aerts A."/>
            <person name="Otillar R.P."/>
            <person name="Terry A.Y."/>
            <person name="Boore J.L."/>
            <person name="Simakov O."/>
            <person name="Marletaz F."/>
            <person name="Cho S.-J."/>
            <person name="Edsinger-Gonzales E."/>
            <person name="Havlak P."/>
            <person name="Kuo D.-H."/>
            <person name="Larsson T."/>
            <person name="Lv J."/>
            <person name="Arendt D."/>
            <person name="Savage R."/>
            <person name="Osoegawa K."/>
            <person name="de Jong P."/>
            <person name="Lindberg D.R."/>
            <person name="Seaver E.C."/>
            <person name="Weisblat D.A."/>
            <person name="Putnam N.H."/>
            <person name="Grigoriev I.V."/>
            <person name="Rokhsar D.S."/>
        </authorList>
    </citation>
    <scope>NUCLEOTIDE SEQUENCE</scope>
</reference>
<reference evidence="3" key="3">
    <citation type="submission" date="2015-06" db="UniProtKB">
        <authorList>
            <consortium name="EnsemblMetazoa"/>
        </authorList>
    </citation>
    <scope>IDENTIFICATION</scope>
</reference>
<dbReference type="GeneID" id="20198279"/>
<dbReference type="EMBL" id="AMQM01000233">
    <property type="status" value="NOT_ANNOTATED_CDS"/>
    <property type="molecule type" value="Genomic_DNA"/>
</dbReference>
<organism evidence="3 4">
    <name type="scientific">Helobdella robusta</name>
    <name type="common">Californian leech</name>
    <dbReference type="NCBI Taxonomy" id="6412"/>
    <lineage>
        <taxon>Eukaryota</taxon>
        <taxon>Metazoa</taxon>
        <taxon>Spiralia</taxon>
        <taxon>Lophotrochozoa</taxon>
        <taxon>Annelida</taxon>
        <taxon>Clitellata</taxon>
        <taxon>Hirudinea</taxon>
        <taxon>Rhynchobdellida</taxon>
        <taxon>Glossiphoniidae</taxon>
        <taxon>Helobdella</taxon>
    </lineage>
</organism>
<evidence type="ECO:0000313" key="3">
    <source>
        <dbReference type="EnsemblMetazoa" id="HelroP159362"/>
    </source>
</evidence>
<dbReference type="Proteomes" id="UP000015101">
    <property type="component" value="Unassembled WGS sequence"/>
</dbReference>
<dbReference type="KEGG" id="hro:HELRODRAFT_159362"/>
<dbReference type="AlphaFoldDB" id="T1ENX9"/>
<dbReference type="InParanoid" id="T1ENX9"/>
<dbReference type="Pfam" id="PF21599">
    <property type="entry name" value="ZSWIM3_N"/>
    <property type="match status" value="1"/>
</dbReference>
<evidence type="ECO:0000313" key="2">
    <source>
        <dbReference type="EMBL" id="ESO12777.1"/>
    </source>
</evidence>
<dbReference type="RefSeq" id="XP_009009497.1">
    <property type="nucleotide sequence ID" value="XM_009011249.1"/>
</dbReference>
<dbReference type="PANTHER" id="PTHR47086:SF4">
    <property type="entry name" value="BTB DOMAIN-CONTAINING PROTEIN"/>
    <property type="match status" value="1"/>
</dbReference>
<dbReference type="InterPro" id="IPR040854">
    <property type="entry name" value="ZSWIM9"/>
</dbReference>
<dbReference type="EMBL" id="KB095811">
    <property type="protein sequence ID" value="ESO12777.1"/>
    <property type="molecule type" value="Genomic_DNA"/>
</dbReference>
<proteinExistence type="predicted"/>
<accession>T1ENX9</accession>
<evidence type="ECO:0000313" key="4">
    <source>
        <dbReference type="Proteomes" id="UP000015101"/>
    </source>
</evidence>
<gene>
    <name evidence="3" type="primary">20198279</name>
    <name evidence="2" type="ORF">HELRODRAFT_159362</name>
</gene>
<dbReference type="EnsemblMetazoa" id="HelroT159362">
    <property type="protein sequence ID" value="HelroP159362"/>
    <property type="gene ID" value="HelroG159362"/>
</dbReference>
<sequence length="297" mass="34439">MTLDALKKGAEFASYADFMKSLNSFQIMTNSVFVIETSKRIETVNKHIKREENVYNLNFKYRYAKYICKQHSSFKYHQTSTPDVEPVKLCPVFVKVSAYKNRNCLVVLDSYLLHNHGSDVIYRTPQLKRRAEIIRKRKPNANSLTDCKKALVATDVEQPGKEICFTQQYDELSKSYPEIHQLANESHESNETHLIKEEEDRNLEYPTEHYNSTGMYDSISIPQMSNHLEDSLLRRLDMLVQSQSKFQKEIVDALKTEFTALRMLMVKQHKENISLLNDFITVFGKNGCVKSSNNSGE</sequence>
<reference evidence="2 4" key="2">
    <citation type="journal article" date="2013" name="Nature">
        <title>Insights into bilaterian evolution from three spiralian genomes.</title>
        <authorList>
            <person name="Simakov O."/>
            <person name="Marletaz F."/>
            <person name="Cho S.J."/>
            <person name="Edsinger-Gonzales E."/>
            <person name="Havlak P."/>
            <person name="Hellsten U."/>
            <person name="Kuo D.H."/>
            <person name="Larsson T."/>
            <person name="Lv J."/>
            <person name="Arendt D."/>
            <person name="Savage R."/>
            <person name="Osoegawa K."/>
            <person name="de Jong P."/>
            <person name="Grimwood J."/>
            <person name="Chapman J.A."/>
            <person name="Shapiro H."/>
            <person name="Aerts A."/>
            <person name="Otillar R.P."/>
            <person name="Terry A.Y."/>
            <person name="Boore J.L."/>
            <person name="Grigoriev I.V."/>
            <person name="Lindberg D.R."/>
            <person name="Seaver E.C."/>
            <person name="Weisblat D.A."/>
            <person name="Putnam N.H."/>
            <person name="Rokhsar D.S."/>
        </authorList>
    </citation>
    <scope>NUCLEOTIDE SEQUENCE</scope>
</reference>
<dbReference type="CTD" id="20198279"/>
<feature type="domain" description="ZSWIM3 N-terminal" evidence="1">
    <location>
        <begin position="7"/>
        <end position="116"/>
    </location>
</feature>
<dbReference type="PANTHER" id="PTHR47086">
    <property type="entry name" value="BTB DOMAIN-CONTAINING PROTEIN"/>
    <property type="match status" value="1"/>
</dbReference>
<dbReference type="InterPro" id="IPR048325">
    <property type="entry name" value="ZSWIM3_N"/>
</dbReference>